<feature type="region of interest" description="Disordered" evidence="1">
    <location>
        <begin position="288"/>
        <end position="326"/>
    </location>
</feature>
<gene>
    <name evidence="2" type="ORF">P5673_004272</name>
</gene>
<dbReference type="Proteomes" id="UP001249851">
    <property type="component" value="Unassembled WGS sequence"/>
</dbReference>
<evidence type="ECO:0000313" key="3">
    <source>
        <dbReference type="Proteomes" id="UP001249851"/>
    </source>
</evidence>
<accession>A0AAD9VDQ2</accession>
<sequence>MNSWLSLDELHIGFADQESEFADSGIDIRNENESCSRLKRNLGACGTGTRRGTVTGSRNRGKDRAPVLTVNKNLTSFQTADDHVLANKQSRSYLDKLPIISPAKPRGVVEKNRKKERRFEEFSGIVVDHLTVRETASANPDPNRNEAIEQRRNWRVKRRWGQRSSSEMEFCQIAALESDVYTFDNRQKTNLSSSSFCLSPVASSENTFLDLHNFNVHDTELALSWRKNQLHAASTRNIFSPHQLPVKDFPKQEQLRDERSRFQKQKFARGLNEKITKFMGKEISLVKGEEKTSTTKQRQTDFEKSMDNPLRKNDCHSDYREKAREGTKLRSFSLLEKRRAKRFEKSNG</sequence>
<reference evidence="2" key="1">
    <citation type="journal article" date="2023" name="G3 (Bethesda)">
        <title>Whole genome assembly and annotation of the endangered Caribbean coral Acropora cervicornis.</title>
        <authorList>
            <person name="Selwyn J.D."/>
            <person name="Vollmer S.V."/>
        </authorList>
    </citation>
    <scope>NUCLEOTIDE SEQUENCE</scope>
    <source>
        <strain evidence="2">K2</strain>
    </source>
</reference>
<keyword evidence="3" id="KW-1185">Reference proteome</keyword>
<proteinExistence type="predicted"/>
<name>A0AAD9VDQ2_ACRCE</name>
<protein>
    <submittedName>
        <fullName evidence="2">Uncharacterized protein</fullName>
    </submittedName>
</protein>
<dbReference type="EMBL" id="JARQWQ010000007">
    <property type="protein sequence ID" value="KAK2570589.1"/>
    <property type="molecule type" value="Genomic_DNA"/>
</dbReference>
<evidence type="ECO:0000313" key="2">
    <source>
        <dbReference type="EMBL" id="KAK2570589.1"/>
    </source>
</evidence>
<organism evidence="2 3">
    <name type="scientific">Acropora cervicornis</name>
    <name type="common">Staghorn coral</name>
    <dbReference type="NCBI Taxonomy" id="6130"/>
    <lineage>
        <taxon>Eukaryota</taxon>
        <taxon>Metazoa</taxon>
        <taxon>Cnidaria</taxon>
        <taxon>Anthozoa</taxon>
        <taxon>Hexacorallia</taxon>
        <taxon>Scleractinia</taxon>
        <taxon>Astrocoeniina</taxon>
        <taxon>Acroporidae</taxon>
        <taxon>Acropora</taxon>
    </lineage>
</organism>
<comment type="caution">
    <text evidence="2">The sequence shown here is derived from an EMBL/GenBank/DDBJ whole genome shotgun (WGS) entry which is preliminary data.</text>
</comment>
<evidence type="ECO:0000256" key="1">
    <source>
        <dbReference type="SAM" id="MobiDB-lite"/>
    </source>
</evidence>
<reference evidence="2" key="2">
    <citation type="journal article" date="2023" name="Science">
        <title>Genomic signatures of disease resistance in endangered staghorn corals.</title>
        <authorList>
            <person name="Vollmer S.V."/>
            <person name="Selwyn J.D."/>
            <person name="Despard B.A."/>
            <person name="Roesel C.L."/>
        </authorList>
    </citation>
    <scope>NUCLEOTIDE SEQUENCE</scope>
    <source>
        <strain evidence="2">K2</strain>
    </source>
</reference>
<dbReference type="AlphaFoldDB" id="A0AAD9VDQ2"/>